<gene>
    <name evidence="2" type="ORF">EAT49_01590</name>
</gene>
<organism evidence="2 3">
    <name type="scientific">Histidinibacterium lentulum</name>
    <dbReference type="NCBI Taxonomy" id="2480588"/>
    <lineage>
        <taxon>Bacteria</taxon>
        <taxon>Pseudomonadati</taxon>
        <taxon>Pseudomonadota</taxon>
        <taxon>Alphaproteobacteria</taxon>
        <taxon>Rhodobacterales</taxon>
        <taxon>Paracoccaceae</taxon>
        <taxon>Histidinibacterium</taxon>
    </lineage>
</organism>
<keyword evidence="1" id="KW-0812">Transmembrane</keyword>
<keyword evidence="1" id="KW-0472">Membrane</keyword>
<dbReference type="EMBL" id="RDRB01000001">
    <property type="protein sequence ID" value="ROU04117.1"/>
    <property type="molecule type" value="Genomic_DNA"/>
</dbReference>
<comment type="caution">
    <text evidence="2">The sequence shown here is derived from an EMBL/GenBank/DDBJ whole genome shotgun (WGS) entry which is preliminary data.</text>
</comment>
<dbReference type="RefSeq" id="WP_123640525.1">
    <property type="nucleotide sequence ID" value="NZ_ML119081.1"/>
</dbReference>
<evidence type="ECO:0000256" key="1">
    <source>
        <dbReference type="SAM" id="Phobius"/>
    </source>
</evidence>
<dbReference type="AlphaFoldDB" id="A0A3N2R9M9"/>
<sequence>MAHYPRPGPGRRLALAVMQAAGFALAIFAALVFRSNRCAIGAAGSDFALWPPQRFQLADLSALALLFALFLLFTVPTVRAGPGPRSRRLKRSFFALFVAGLAIAVVAGPTPTCDTGLTPLGAAAVIAAIGLGLRLLLVQLAGHDRKT</sequence>
<name>A0A3N2R9M9_9RHOB</name>
<feature type="transmembrane region" description="Helical" evidence="1">
    <location>
        <begin position="93"/>
        <end position="110"/>
    </location>
</feature>
<feature type="transmembrane region" description="Helical" evidence="1">
    <location>
        <begin position="60"/>
        <end position="81"/>
    </location>
</feature>
<feature type="transmembrane region" description="Helical" evidence="1">
    <location>
        <begin position="116"/>
        <end position="137"/>
    </location>
</feature>
<evidence type="ECO:0000313" key="3">
    <source>
        <dbReference type="Proteomes" id="UP000268016"/>
    </source>
</evidence>
<reference evidence="2 3" key="1">
    <citation type="submission" date="2018-10" db="EMBL/GenBank/DDBJ databases">
        <title>Histidinibacterium lentulum gen. nov., sp. nov., a marine bacterium from the culture broth of Picochlorum sp. 122.</title>
        <authorList>
            <person name="Wang G."/>
        </authorList>
    </citation>
    <scope>NUCLEOTIDE SEQUENCE [LARGE SCALE GENOMIC DNA]</scope>
    <source>
        <strain evidence="2 3">B17</strain>
    </source>
</reference>
<evidence type="ECO:0000313" key="2">
    <source>
        <dbReference type="EMBL" id="ROU04117.1"/>
    </source>
</evidence>
<feature type="transmembrane region" description="Helical" evidence="1">
    <location>
        <begin position="12"/>
        <end position="33"/>
    </location>
</feature>
<protein>
    <submittedName>
        <fullName evidence="2">Uncharacterized protein</fullName>
    </submittedName>
</protein>
<proteinExistence type="predicted"/>
<dbReference type="Proteomes" id="UP000268016">
    <property type="component" value="Unassembled WGS sequence"/>
</dbReference>
<keyword evidence="3" id="KW-1185">Reference proteome</keyword>
<accession>A0A3N2R9M9</accession>
<keyword evidence="1" id="KW-1133">Transmembrane helix</keyword>